<evidence type="ECO:0000313" key="3">
    <source>
        <dbReference type="Proteomes" id="UP000323000"/>
    </source>
</evidence>
<dbReference type="EMBL" id="VAHF01000001">
    <property type="protein sequence ID" value="TXG73282.1"/>
    <property type="molecule type" value="Genomic_DNA"/>
</dbReference>
<feature type="compositionally biased region" description="Acidic residues" evidence="1">
    <location>
        <begin position="227"/>
        <end position="237"/>
    </location>
</feature>
<keyword evidence="3" id="KW-1185">Reference proteome</keyword>
<comment type="caution">
    <text evidence="2">The sequence shown here is derived from an EMBL/GenBank/DDBJ whole genome shotgun (WGS) entry which is preliminary data.</text>
</comment>
<feature type="region of interest" description="Disordered" evidence="1">
    <location>
        <begin position="219"/>
        <end position="261"/>
    </location>
</feature>
<organism evidence="2 3">
    <name type="scientific">Acer yangbiense</name>
    <dbReference type="NCBI Taxonomy" id="1000413"/>
    <lineage>
        <taxon>Eukaryota</taxon>
        <taxon>Viridiplantae</taxon>
        <taxon>Streptophyta</taxon>
        <taxon>Embryophyta</taxon>
        <taxon>Tracheophyta</taxon>
        <taxon>Spermatophyta</taxon>
        <taxon>Magnoliopsida</taxon>
        <taxon>eudicotyledons</taxon>
        <taxon>Gunneridae</taxon>
        <taxon>Pentapetalae</taxon>
        <taxon>rosids</taxon>
        <taxon>malvids</taxon>
        <taxon>Sapindales</taxon>
        <taxon>Sapindaceae</taxon>
        <taxon>Hippocastanoideae</taxon>
        <taxon>Acereae</taxon>
        <taxon>Acer</taxon>
    </lineage>
</organism>
<gene>
    <name evidence="2" type="ORF">EZV62_001861</name>
</gene>
<dbReference type="OrthoDB" id="824947at2759"/>
<protein>
    <submittedName>
        <fullName evidence="2">Uncharacterized protein</fullName>
    </submittedName>
</protein>
<evidence type="ECO:0000256" key="1">
    <source>
        <dbReference type="SAM" id="MobiDB-lite"/>
    </source>
</evidence>
<accession>A0A5C7IXI3</accession>
<reference evidence="3" key="1">
    <citation type="journal article" date="2019" name="Gigascience">
        <title>De novo genome assembly of the endangered Acer yangbiense, a plant species with extremely small populations endemic to Yunnan Province, China.</title>
        <authorList>
            <person name="Yang J."/>
            <person name="Wariss H.M."/>
            <person name="Tao L."/>
            <person name="Zhang R."/>
            <person name="Yun Q."/>
            <person name="Hollingsworth P."/>
            <person name="Dao Z."/>
            <person name="Luo G."/>
            <person name="Guo H."/>
            <person name="Ma Y."/>
            <person name="Sun W."/>
        </authorList>
    </citation>
    <scope>NUCLEOTIDE SEQUENCE [LARGE SCALE GENOMIC DNA]</scope>
    <source>
        <strain evidence="3">cv. Malutang</strain>
    </source>
</reference>
<name>A0A5C7IXI3_9ROSI</name>
<dbReference type="AlphaFoldDB" id="A0A5C7IXI3"/>
<evidence type="ECO:0000313" key="2">
    <source>
        <dbReference type="EMBL" id="TXG73282.1"/>
    </source>
</evidence>
<dbReference type="Proteomes" id="UP000323000">
    <property type="component" value="Chromosome 1"/>
</dbReference>
<sequence length="295" mass="32675">MAMNQNHSFVNSLNLVLGDETIHNGEMLSLGSNFIPNQVNESVLISSQVALSNSIATVDFHQQSAQISQSTYLGALGFGQVEFSQRVTEVRRTLITSNRVQFHSFVGYEFSEVTRTSQLLSSTSTIHRFHAPNNYTNDHGNHQSIKTEPSHNSFHLQNQPVTGQTPMSTVYASQNNGGYSHLDPNLGLDLLGNVNLQNSNMGKPNRNLMGAFSGFNNQITPYRNNDSSDDDSSDDGPEISQLTSDSKNESPAEKKRRIRAKYKNKSRLRLVNSGEGLTIVPIQPTIIEDPTRDYS</sequence>
<proteinExistence type="predicted"/>